<dbReference type="InterPro" id="IPR007842">
    <property type="entry name" value="HEPN_dom"/>
</dbReference>
<dbReference type="SMART" id="SM00748">
    <property type="entry name" value="HEPN"/>
    <property type="match status" value="1"/>
</dbReference>
<dbReference type="EMBL" id="CAADEY010000007">
    <property type="protein sequence ID" value="VFJ44137.1"/>
    <property type="molecule type" value="Genomic_DNA"/>
</dbReference>
<dbReference type="SUPFAM" id="SSF81593">
    <property type="entry name" value="Nucleotidyltransferase substrate binding subunit/domain"/>
    <property type="match status" value="1"/>
</dbReference>
<organism evidence="2">
    <name type="scientific">Candidatus Kentrum sp. DK</name>
    <dbReference type="NCBI Taxonomy" id="2126562"/>
    <lineage>
        <taxon>Bacteria</taxon>
        <taxon>Pseudomonadati</taxon>
        <taxon>Pseudomonadota</taxon>
        <taxon>Gammaproteobacteria</taxon>
        <taxon>Candidatus Kentrum</taxon>
    </lineage>
</organism>
<dbReference type="AlphaFoldDB" id="A0A450RYM8"/>
<sequence length="132" mass="14777">MSDQKHEPGSPGEWLSYAKSDLALARMADSPDIMLKMLCFHAQQAAEKSLKAVLLSRNVEFPNTHNLRVLLDRIPPETEITTDVEDAALLTDYAVSARYPGHLEDITQEDYLEALRLALVVLDWAEITVEAL</sequence>
<dbReference type="Pfam" id="PF05168">
    <property type="entry name" value="HEPN"/>
    <property type="match status" value="1"/>
</dbReference>
<evidence type="ECO:0000313" key="2">
    <source>
        <dbReference type="EMBL" id="VFJ44137.1"/>
    </source>
</evidence>
<dbReference type="Gene3D" id="1.20.120.330">
    <property type="entry name" value="Nucleotidyltransferases domain 2"/>
    <property type="match status" value="1"/>
</dbReference>
<accession>A0A450RYM8</accession>
<evidence type="ECO:0000259" key="1">
    <source>
        <dbReference type="PROSITE" id="PS50910"/>
    </source>
</evidence>
<gene>
    <name evidence="2" type="ORF">BECKDK2373C_GA0170839_100768</name>
</gene>
<protein>
    <submittedName>
        <fullName evidence="2">HEPN domain-containing protein</fullName>
    </submittedName>
</protein>
<dbReference type="PROSITE" id="PS50910">
    <property type="entry name" value="HEPN"/>
    <property type="match status" value="1"/>
</dbReference>
<proteinExistence type="predicted"/>
<name>A0A450RYM8_9GAMM</name>
<feature type="domain" description="HEPN" evidence="1">
    <location>
        <begin position="16"/>
        <end position="121"/>
    </location>
</feature>
<reference evidence="2" key="1">
    <citation type="submission" date="2019-02" db="EMBL/GenBank/DDBJ databases">
        <authorList>
            <person name="Gruber-Vodicka R. H."/>
            <person name="Seah K. B. B."/>
        </authorList>
    </citation>
    <scope>NUCLEOTIDE SEQUENCE</scope>
    <source>
        <strain evidence="2">BECK_DK161</strain>
    </source>
</reference>